<proteinExistence type="predicted"/>
<dbReference type="OrthoDB" id="4552311at2"/>
<protein>
    <submittedName>
        <fullName evidence="1">Uncharacterized protein</fullName>
    </submittedName>
</protein>
<dbReference type="Proteomes" id="UP000061569">
    <property type="component" value="Chromosome"/>
</dbReference>
<name>A0A0S2DH00_LYSEN</name>
<sequence length="122" mass="13918">MPSPAGLPELIRVDFDLWTLRAQLWFPPEPAPVYVRFTGVRGFRALDEGDLLEFWAPRRRVPGWLWEIDAGGWFQQESQREGFVSGLSGDCREFLLLGQDWCLSVLCLDRPELGPQVELADG</sequence>
<organism evidence="1 2">
    <name type="scientific">Lysobacter enzymogenes</name>
    <dbReference type="NCBI Taxonomy" id="69"/>
    <lineage>
        <taxon>Bacteria</taxon>
        <taxon>Pseudomonadati</taxon>
        <taxon>Pseudomonadota</taxon>
        <taxon>Gammaproteobacteria</taxon>
        <taxon>Lysobacterales</taxon>
        <taxon>Lysobacteraceae</taxon>
        <taxon>Lysobacter</taxon>
    </lineage>
</organism>
<reference evidence="1 2" key="1">
    <citation type="submission" date="2015-11" db="EMBL/GenBank/DDBJ databases">
        <title>Genome sequences of Lysobacter enzymogenes strain C3 and Lysobacter antibioticus ATCC 29479.</title>
        <authorList>
            <person name="Kobayashi D.Y."/>
        </authorList>
    </citation>
    <scope>NUCLEOTIDE SEQUENCE [LARGE SCALE GENOMIC DNA]</scope>
    <source>
        <strain evidence="1 2">C3</strain>
    </source>
</reference>
<dbReference type="AlphaFoldDB" id="A0A0S2DH00"/>
<evidence type="ECO:0000313" key="1">
    <source>
        <dbReference type="EMBL" id="ALN57667.1"/>
    </source>
</evidence>
<evidence type="ECO:0000313" key="2">
    <source>
        <dbReference type="Proteomes" id="UP000061569"/>
    </source>
</evidence>
<dbReference type="STRING" id="69.GLE_2318"/>
<dbReference type="KEGG" id="lez:GLE_2318"/>
<accession>A0A0S2DH00</accession>
<dbReference type="PATRIC" id="fig|69.6.peg.2283"/>
<dbReference type="EMBL" id="CP013140">
    <property type="protein sequence ID" value="ALN57667.1"/>
    <property type="molecule type" value="Genomic_DNA"/>
</dbReference>
<gene>
    <name evidence="1" type="ORF">GLE_2318</name>
</gene>